<feature type="domain" description="C2H2-type" evidence="8">
    <location>
        <begin position="82"/>
        <end position="109"/>
    </location>
</feature>
<proteinExistence type="predicted"/>
<dbReference type="SUPFAM" id="SSF57667">
    <property type="entry name" value="beta-beta-alpha zinc fingers"/>
    <property type="match status" value="3"/>
</dbReference>
<comment type="caution">
    <text evidence="9">The sequence shown here is derived from an EMBL/GenBank/DDBJ whole genome shotgun (WGS) entry which is preliminary data.</text>
</comment>
<keyword evidence="6" id="KW-0539">Nucleus</keyword>
<evidence type="ECO:0000256" key="6">
    <source>
        <dbReference type="ARBA" id="ARBA00023242"/>
    </source>
</evidence>
<dbReference type="PROSITE" id="PS50157">
    <property type="entry name" value="ZINC_FINGER_C2H2_2"/>
    <property type="match status" value="4"/>
</dbReference>
<feature type="domain" description="C2H2-type" evidence="8">
    <location>
        <begin position="215"/>
        <end position="243"/>
    </location>
</feature>
<feature type="domain" description="C2H2-type" evidence="8">
    <location>
        <begin position="186"/>
        <end position="213"/>
    </location>
</feature>
<protein>
    <recommendedName>
        <fullName evidence="8">C2H2-type domain-containing protein</fullName>
    </recommendedName>
</protein>
<evidence type="ECO:0000256" key="4">
    <source>
        <dbReference type="ARBA" id="ARBA00022771"/>
    </source>
</evidence>
<dbReference type="AlphaFoldDB" id="A0ABD0YDN8"/>
<dbReference type="PANTHER" id="PTHR24406">
    <property type="entry name" value="TRANSCRIPTIONAL REPRESSOR CTCFL-RELATED"/>
    <property type="match status" value="1"/>
</dbReference>
<evidence type="ECO:0000256" key="3">
    <source>
        <dbReference type="ARBA" id="ARBA00022737"/>
    </source>
</evidence>
<keyword evidence="10" id="KW-1185">Reference proteome</keyword>
<keyword evidence="3" id="KW-0677">Repeat</keyword>
<keyword evidence="2" id="KW-0479">Metal-binding</keyword>
<dbReference type="SMART" id="SM00355">
    <property type="entry name" value="ZnF_C2H2"/>
    <property type="match status" value="6"/>
</dbReference>
<evidence type="ECO:0000256" key="5">
    <source>
        <dbReference type="ARBA" id="ARBA00022833"/>
    </source>
</evidence>
<name>A0ABD0YDN8_9HEMI</name>
<reference evidence="9 10" key="1">
    <citation type="submission" date="2024-07" db="EMBL/GenBank/DDBJ databases">
        <title>Chromosome-level genome assembly of the water stick insect Ranatra chinensis (Heteroptera: Nepidae).</title>
        <authorList>
            <person name="Liu X."/>
        </authorList>
    </citation>
    <scope>NUCLEOTIDE SEQUENCE [LARGE SCALE GENOMIC DNA]</scope>
    <source>
        <strain evidence="9">Cailab_2021Rc</strain>
        <tissue evidence="9">Muscle</tissue>
    </source>
</reference>
<comment type="subcellular location">
    <subcellularLocation>
        <location evidence="1">Nucleus</location>
    </subcellularLocation>
</comment>
<dbReference type="GO" id="GO:0008270">
    <property type="term" value="F:zinc ion binding"/>
    <property type="evidence" value="ECO:0007669"/>
    <property type="project" value="UniProtKB-KW"/>
</dbReference>
<dbReference type="PROSITE" id="PS00028">
    <property type="entry name" value="ZINC_FINGER_C2H2_1"/>
    <property type="match status" value="1"/>
</dbReference>
<dbReference type="Gene3D" id="3.30.160.60">
    <property type="entry name" value="Classic Zinc Finger"/>
    <property type="match status" value="3"/>
</dbReference>
<keyword evidence="4 7" id="KW-0863">Zinc-finger</keyword>
<evidence type="ECO:0000313" key="9">
    <source>
        <dbReference type="EMBL" id="KAL1129436.1"/>
    </source>
</evidence>
<gene>
    <name evidence="9" type="ORF">AAG570_013962</name>
</gene>
<evidence type="ECO:0000313" key="10">
    <source>
        <dbReference type="Proteomes" id="UP001558652"/>
    </source>
</evidence>
<dbReference type="InterPro" id="IPR013087">
    <property type="entry name" value="Znf_C2H2_type"/>
</dbReference>
<dbReference type="GO" id="GO:0005634">
    <property type="term" value="C:nucleus"/>
    <property type="evidence" value="ECO:0007669"/>
    <property type="project" value="UniProtKB-SubCell"/>
</dbReference>
<dbReference type="Pfam" id="PF00096">
    <property type="entry name" value="zf-C2H2"/>
    <property type="match status" value="3"/>
</dbReference>
<sequence>MEPFTVRRELLNRYRIGYVCMECGKRYKYKHGLAQHEREQHADLEPKYSCQYCPYRAKRKYHLQSHSQLFIYSAVSILTNPFWCLGCGKRYRHRKTLKRHVRLECGKEPQFHCPLCPYRAKQNAHLTSHMISKHMSKLGLEAVCLSEVRQVLHAQVHAEEARGVGMRQRPSIPLPPMSLQGQAERFGCENCGKVYRNKPSLVRHLSYECGKEPMFWCSYCPYKAKRNSHLTSHVFNMHTPKQTLANFRSQQRPLLSTLKSAPFP</sequence>
<feature type="domain" description="C2H2-type" evidence="8">
    <location>
        <begin position="18"/>
        <end position="46"/>
    </location>
</feature>
<keyword evidence="5" id="KW-0862">Zinc</keyword>
<evidence type="ECO:0000256" key="2">
    <source>
        <dbReference type="ARBA" id="ARBA00022723"/>
    </source>
</evidence>
<dbReference type="Proteomes" id="UP001558652">
    <property type="component" value="Unassembled WGS sequence"/>
</dbReference>
<organism evidence="9 10">
    <name type="scientific">Ranatra chinensis</name>
    <dbReference type="NCBI Taxonomy" id="642074"/>
    <lineage>
        <taxon>Eukaryota</taxon>
        <taxon>Metazoa</taxon>
        <taxon>Ecdysozoa</taxon>
        <taxon>Arthropoda</taxon>
        <taxon>Hexapoda</taxon>
        <taxon>Insecta</taxon>
        <taxon>Pterygota</taxon>
        <taxon>Neoptera</taxon>
        <taxon>Paraneoptera</taxon>
        <taxon>Hemiptera</taxon>
        <taxon>Heteroptera</taxon>
        <taxon>Panheteroptera</taxon>
        <taxon>Nepomorpha</taxon>
        <taxon>Nepidae</taxon>
        <taxon>Ranatrinae</taxon>
        <taxon>Ranatra</taxon>
    </lineage>
</organism>
<evidence type="ECO:0000256" key="1">
    <source>
        <dbReference type="ARBA" id="ARBA00004123"/>
    </source>
</evidence>
<dbReference type="InterPro" id="IPR036236">
    <property type="entry name" value="Znf_C2H2_sf"/>
</dbReference>
<evidence type="ECO:0000256" key="7">
    <source>
        <dbReference type="PROSITE-ProRule" id="PRU00042"/>
    </source>
</evidence>
<dbReference type="EMBL" id="JBFDAA010000009">
    <property type="protein sequence ID" value="KAL1129436.1"/>
    <property type="molecule type" value="Genomic_DNA"/>
</dbReference>
<evidence type="ECO:0000259" key="8">
    <source>
        <dbReference type="PROSITE" id="PS50157"/>
    </source>
</evidence>
<accession>A0ABD0YDN8</accession>
<dbReference type="InterPro" id="IPR050888">
    <property type="entry name" value="ZnF_C2H2-type_TF"/>
</dbReference>